<name>A0A645FXQ2_9ZZZZ</name>
<evidence type="ECO:0000256" key="1">
    <source>
        <dbReference type="SAM" id="MobiDB-lite"/>
    </source>
</evidence>
<sequence>MENDRFGASERRQAGDVGDHAVGDPVDVAHRLADLDVAAFVEILERDREGAERFTPQFVDAFLAATVQHVPAQFHGFQQATAAFAHQRIVAEDLDAAGL</sequence>
<proteinExistence type="predicted"/>
<evidence type="ECO:0000313" key="2">
    <source>
        <dbReference type="EMBL" id="MPN19318.1"/>
    </source>
</evidence>
<dbReference type="AlphaFoldDB" id="A0A645FXQ2"/>
<comment type="caution">
    <text evidence="2">The sequence shown here is derived from an EMBL/GenBank/DDBJ whole genome shotgun (WGS) entry which is preliminary data.</text>
</comment>
<gene>
    <name evidence="2" type="ORF">SDC9_166686</name>
</gene>
<protein>
    <submittedName>
        <fullName evidence="2">Uncharacterized protein</fullName>
    </submittedName>
</protein>
<feature type="region of interest" description="Disordered" evidence="1">
    <location>
        <begin position="1"/>
        <end position="21"/>
    </location>
</feature>
<accession>A0A645FXQ2</accession>
<organism evidence="2">
    <name type="scientific">bioreactor metagenome</name>
    <dbReference type="NCBI Taxonomy" id="1076179"/>
    <lineage>
        <taxon>unclassified sequences</taxon>
        <taxon>metagenomes</taxon>
        <taxon>ecological metagenomes</taxon>
    </lineage>
</organism>
<reference evidence="2" key="1">
    <citation type="submission" date="2019-08" db="EMBL/GenBank/DDBJ databases">
        <authorList>
            <person name="Kucharzyk K."/>
            <person name="Murdoch R.W."/>
            <person name="Higgins S."/>
            <person name="Loffler F."/>
        </authorList>
    </citation>
    <scope>NUCLEOTIDE SEQUENCE</scope>
</reference>
<dbReference type="EMBL" id="VSSQ01066856">
    <property type="protein sequence ID" value="MPN19318.1"/>
    <property type="molecule type" value="Genomic_DNA"/>
</dbReference>